<dbReference type="EMBL" id="CP134050">
    <property type="protein sequence ID" value="WNC15944.1"/>
    <property type="molecule type" value="Genomic_DNA"/>
</dbReference>
<dbReference type="GO" id="GO:0016491">
    <property type="term" value="F:oxidoreductase activity"/>
    <property type="evidence" value="ECO:0007669"/>
    <property type="project" value="UniProtKB-KW"/>
</dbReference>
<dbReference type="Proteomes" id="UP001256827">
    <property type="component" value="Chromosome"/>
</dbReference>
<evidence type="ECO:0000256" key="5">
    <source>
        <dbReference type="ARBA" id="ARBA00033748"/>
    </source>
</evidence>
<evidence type="ECO:0000259" key="6">
    <source>
        <dbReference type="Pfam" id="PF00296"/>
    </source>
</evidence>
<gene>
    <name evidence="7" type="ORF">RGB73_06405</name>
</gene>
<evidence type="ECO:0000256" key="1">
    <source>
        <dbReference type="ARBA" id="ARBA00022630"/>
    </source>
</evidence>
<dbReference type="InterPro" id="IPR016215">
    <property type="entry name" value="NTA_MOA"/>
</dbReference>
<dbReference type="EC" id="1.-.-.-" evidence="7"/>
<keyword evidence="2" id="KW-0288">FMN</keyword>
<evidence type="ECO:0000256" key="4">
    <source>
        <dbReference type="ARBA" id="ARBA00023033"/>
    </source>
</evidence>
<dbReference type="CDD" id="cd01095">
    <property type="entry name" value="Nitrilotriacetate_monoxgenase"/>
    <property type="match status" value="1"/>
</dbReference>
<proteinExistence type="inferred from homology"/>
<evidence type="ECO:0000256" key="2">
    <source>
        <dbReference type="ARBA" id="ARBA00022643"/>
    </source>
</evidence>
<dbReference type="InterPro" id="IPR011251">
    <property type="entry name" value="Luciferase-like_dom"/>
</dbReference>
<name>A0ABY9T8Z5_BREBE</name>
<keyword evidence="1" id="KW-0285">Flavoprotein</keyword>
<dbReference type="Pfam" id="PF00296">
    <property type="entry name" value="Bac_luciferase"/>
    <property type="match status" value="1"/>
</dbReference>
<keyword evidence="3 7" id="KW-0560">Oxidoreductase</keyword>
<dbReference type="PANTHER" id="PTHR30011:SF16">
    <property type="entry name" value="C2H2 FINGER DOMAIN TRANSCRIPTION FACTOR (EUROFUNG)-RELATED"/>
    <property type="match status" value="1"/>
</dbReference>
<sequence length="453" mass="50597">MTQKRQIHLSAYLVGTGIHVASWRLPEAKRSASIDLEYYKKLAQTAERGKFDIAFIADSLAVNENSHPNILNRFEPTTLLAALAGATSKIGLVATASTTYHEPYNLARLFASVDHISGGRAGWNMVTTGDATGETGRNFSREAHVDHDERYLRAEEFIDVVQGLWDSWEDDAFVQDKESGVYFDPQKMHRLNYKGRYYSVQGPLNIGRSRQGQPVIVQAGASEPGQRLAARTAEVVFSHVKDFAKAQEFYKSLKGKLAAYGRTPDQLHILQGISPIVADTKEEAEAIQRRLDDLLLPEQGLRFLSGYLGKVDFSKYTLDTPAAEVEFPHDNGIQSHFERMTELIRKENPTLRELYALLEGGVNRELVGTPGQVADVLEKWFTEGAADGFMFVAPILPEGLEDFVDKVIPILQERGLYRLDYEGDTLREHLGLARPANRFAAKAREGQLTRAES</sequence>
<dbReference type="InterPro" id="IPR051260">
    <property type="entry name" value="Diverse_substr_monoxygenases"/>
</dbReference>
<organism evidence="7 8">
    <name type="scientific">Brevibacillus brevis</name>
    <name type="common">Bacillus brevis</name>
    <dbReference type="NCBI Taxonomy" id="1393"/>
    <lineage>
        <taxon>Bacteria</taxon>
        <taxon>Bacillati</taxon>
        <taxon>Bacillota</taxon>
        <taxon>Bacilli</taxon>
        <taxon>Bacillales</taxon>
        <taxon>Paenibacillaceae</taxon>
        <taxon>Brevibacillus</taxon>
    </lineage>
</organism>
<dbReference type="PANTHER" id="PTHR30011">
    <property type="entry name" value="ALKANESULFONATE MONOOXYGENASE-RELATED"/>
    <property type="match status" value="1"/>
</dbReference>
<keyword evidence="8" id="KW-1185">Reference proteome</keyword>
<dbReference type="NCBIfam" id="TIGR03860">
    <property type="entry name" value="FMN_nitrolo"/>
    <property type="match status" value="1"/>
</dbReference>
<dbReference type="InterPro" id="IPR036661">
    <property type="entry name" value="Luciferase-like_sf"/>
</dbReference>
<evidence type="ECO:0000313" key="8">
    <source>
        <dbReference type="Proteomes" id="UP001256827"/>
    </source>
</evidence>
<keyword evidence="4" id="KW-0503">Monooxygenase</keyword>
<feature type="domain" description="Luciferase-like" evidence="6">
    <location>
        <begin position="20"/>
        <end position="382"/>
    </location>
</feature>
<evidence type="ECO:0000256" key="3">
    <source>
        <dbReference type="ARBA" id="ARBA00023002"/>
    </source>
</evidence>
<reference evidence="7 8" key="1">
    <citation type="submission" date="2023-09" db="EMBL/GenBank/DDBJ databases">
        <title>Complete Genome and Methylome dissection of Bacillus brevis NEB573 original source of BbsI restriction endonuclease.</title>
        <authorList>
            <person name="Fomenkov A."/>
            <person name="Roberts R.D."/>
        </authorList>
    </citation>
    <scope>NUCLEOTIDE SEQUENCE [LARGE SCALE GENOMIC DNA]</scope>
    <source>
        <strain evidence="7 8">NEB573</strain>
    </source>
</reference>
<dbReference type="PIRSF" id="PIRSF000337">
    <property type="entry name" value="NTA_MOA"/>
    <property type="match status" value="1"/>
</dbReference>
<comment type="similarity">
    <text evidence="5">Belongs to the NtaA/SnaA/DszA monooxygenase family.</text>
</comment>
<dbReference type="Gene3D" id="3.20.20.30">
    <property type="entry name" value="Luciferase-like domain"/>
    <property type="match status" value="1"/>
</dbReference>
<accession>A0ABY9T8Z5</accession>
<dbReference type="SUPFAM" id="SSF51679">
    <property type="entry name" value="Bacterial luciferase-like"/>
    <property type="match status" value="1"/>
</dbReference>
<protein>
    <submittedName>
        <fullName evidence="7">LLM class flavin-dependent oxidoreductase</fullName>
        <ecNumber evidence="7">1.-.-.-</ecNumber>
    </submittedName>
</protein>
<evidence type="ECO:0000313" key="7">
    <source>
        <dbReference type="EMBL" id="WNC15944.1"/>
    </source>
</evidence>
<dbReference type="RefSeq" id="WP_310770175.1">
    <property type="nucleotide sequence ID" value="NZ_CP134050.1"/>
</dbReference>